<keyword evidence="3" id="KW-1185">Reference proteome</keyword>
<sequence>MIQGQGELNRIQPDPVRRTRKGTPKKDPIKKELAGWREKVEAGEEHTGKPGRRKFRGCGIPSEVLGRWEPKPAPKLNGWWIGGLVDSPQQLGRCPGDQIRCG</sequence>
<evidence type="ECO:0000313" key="3">
    <source>
        <dbReference type="Proteomes" id="UP000254937"/>
    </source>
</evidence>
<dbReference type="AlphaFoldDB" id="A0A370PPG3"/>
<protein>
    <submittedName>
        <fullName evidence="2">Uncharacterized protein</fullName>
    </submittedName>
</protein>
<evidence type="ECO:0000256" key="1">
    <source>
        <dbReference type="SAM" id="MobiDB-lite"/>
    </source>
</evidence>
<name>A0A370PPG3_ASPPH</name>
<feature type="compositionally biased region" description="Basic and acidic residues" evidence="1">
    <location>
        <begin position="24"/>
        <end position="48"/>
    </location>
</feature>
<gene>
    <name evidence="2" type="ORF">M752DRAFT_150358</name>
</gene>
<dbReference type="EMBL" id="KZ851850">
    <property type="protein sequence ID" value="RDK44073.1"/>
    <property type="molecule type" value="Genomic_DNA"/>
</dbReference>
<dbReference type="Proteomes" id="UP000254937">
    <property type="component" value="Unassembled WGS sequence"/>
</dbReference>
<proteinExistence type="predicted"/>
<reference evidence="2 3" key="1">
    <citation type="submission" date="2018-07" db="EMBL/GenBank/DDBJ databases">
        <title>Section-level genome sequencing of Aspergillus section Nigri to investigate inter- and intra-species variation.</title>
        <authorList>
            <consortium name="DOE Joint Genome Institute"/>
            <person name="Vesth T.C."/>
            <person name="Nybo J.L."/>
            <person name="Theobald S."/>
            <person name="Frisvad J.C."/>
            <person name="Larsen T.O."/>
            <person name="Nielsen K.F."/>
            <person name="Hoof J.B."/>
            <person name="Brandl J."/>
            <person name="Salamov A."/>
            <person name="Riley R."/>
            <person name="Gladden J.M."/>
            <person name="Phatale P."/>
            <person name="Nielsen M.T."/>
            <person name="Lyhne E.K."/>
            <person name="Kogle M.E."/>
            <person name="Strasser K."/>
            <person name="McDonnell E."/>
            <person name="Barry K."/>
            <person name="Clum A."/>
            <person name="Chen C."/>
            <person name="Nolan M."/>
            <person name="Sandor L."/>
            <person name="Kuo A."/>
            <person name="Lipzen A."/>
            <person name="Hainaut M."/>
            <person name="Drula E."/>
            <person name="Tsang A."/>
            <person name="Magnuson J.K."/>
            <person name="Henrissat B."/>
            <person name="Wiebenga A."/>
            <person name="Simmons B.A."/>
            <person name="Makela M.R."/>
            <person name="De vries R.P."/>
            <person name="Grigoriev I.V."/>
            <person name="Mortensen U.H."/>
            <person name="Baker S.E."/>
            <person name="Andersen M.R."/>
        </authorList>
    </citation>
    <scope>NUCLEOTIDE SEQUENCE [LARGE SCALE GENOMIC DNA]</scope>
    <source>
        <strain evidence="2 3">ATCC 13157</strain>
    </source>
</reference>
<accession>A0A370PPG3</accession>
<evidence type="ECO:0000313" key="2">
    <source>
        <dbReference type="EMBL" id="RDK44073.1"/>
    </source>
</evidence>
<feature type="region of interest" description="Disordered" evidence="1">
    <location>
        <begin position="1"/>
        <end position="57"/>
    </location>
</feature>
<organism evidence="2 3">
    <name type="scientific">Aspergillus phoenicis ATCC 13157</name>
    <dbReference type="NCBI Taxonomy" id="1353007"/>
    <lineage>
        <taxon>Eukaryota</taxon>
        <taxon>Fungi</taxon>
        <taxon>Dikarya</taxon>
        <taxon>Ascomycota</taxon>
        <taxon>Pezizomycotina</taxon>
        <taxon>Eurotiomycetes</taxon>
        <taxon>Eurotiomycetidae</taxon>
        <taxon>Eurotiales</taxon>
        <taxon>Aspergillaceae</taxon>
        <taxon>Aspergillus</taxon>
    </lineage>
</organism>